<feature type="compositionally biased region" description="Basic and acidic residues" evidence="1">
    <location>
        <begin position="146"/>
        <end position="165"/>
    </location>
</feature>
<feature type="region of interest" description="Disordered" evidence="1">
    <location>
        <begin position="146"/>
        <end position="185"/>
    </location>
</feature>
<dbReference type="RefSeq" id="WP_146188146.1">
    <property type="nucleotide sequence ID" value="NZ_QEFB01000013.1"/>
</dbReference>
<accession>A0A2U1TC43</accession>
<evidence type="ECO:0000256" key="1">
    <source>
        <dbReference type="SAM" id="MobiDB-lite"/>
    </source>
</evidence>
<sequence length="185" mass="21364">MEKPLPTMDDVLLAYFGTEYDNSTGVQRKRIVRVDKLLRRYLESEPETFLGPYGRAILDAEREFAPKGAVCRIMRADTLLFALQRFIEPPHLDPDPLVQRVQLRCVERLIARLVRIELAEYDTTCVQWDLNGALRRAKSELNRDRREAARARRRAQRDAELRASDEQYPGVFGVGRSPWGQPPSP</sequence>
<protein>
    <submittedName>
        <fullName evidence="2">Uncharacterized protein</fullName>
    </submittedName>
</protein>
<evidence type="ECO:0000313" key="2">
    <source>
        <dbReference type="EMBL" id="PWC06461.1"/>
    </source>
</evidence>
<dbReference type="EMBL" id="QEFB01000013">
    <property type="protein sequence ID" value="PWC06461.1"/>
    <property type="molecule type" value="Genomic_DNA"/>
</dbReference>
<dbReference type="AlphaFoldDB" id="A0A2U1TC43"/>
<evidence type="ECO:0000313" key="3">
    <source>
        <dbReference type="Proteomes" id="UP000244962"/>
    </source>
</evidence>
<keyword evidence="3" id="KW-1185">Reference proteome</keyword>
<dbReference type="Proteomes" id="UP000244962">
    <property type="component" value="Unassembled WGS sequence"/>
</dbReference>
<comment type="caution">
    <text evidence="2">The sequence shown here is derived from an EMBL/GenBank/DDBJ whole genome shotgun (WGS) entry which is preliminary data.</text>
</comment>
<gene>
    <name evidence="2" type="ORF">DF223_12800</name>
</gene>
<reference evidence="3" key="1">
    <citation type="submission" date="2018-04" db="EMBL/GenBank/DDBJ databases">
        <authorList>
            <person name="Liu S."/>
            <person name="Wang Z."/>
            <person name="Li J."/>
        </authorList>
    </citation>
    <scope>NUCLEOTIDE SEQUENCE [LARGE SCALE GENOMIC DNA]</scope>
    <source>
        <strain evidence="3">622</strain>
    </source>
</reference>
<proteinExistence type="predicted"/>
<organism evidence="2 3">
    <name type="scientific">Mycetocola zhujimingii</name>
    <dbReference type="NCBI Taxonomy" id="2079792"/>
    <lineage>
        <taxon>Bacteria</taxon>
        <taxon>Bacillati</taxon>
        <taxon>Actinomycetota</taxon>
        <taxon>Actinomycetes</taxon>
        <taxon>Micrococcales</taxon>
        <taxon>Microbacteriaceae</taxon>
        <taxon>Mycetocola</taxon>
    </lineage>
</organism>
<name>A0A2U1TC43_9MICO</name>